<evidence type="ECO:0000259" key="8">
    <source>
        <dbReference type="Pfam" id="PF04083"/>
    </source>
</evidence>
<keyword evidence="3" id="KW-0442">Lipid degradation</keyword>
<comment type="similarity">
    <text evidence="1">Belongs to the AB hydrolase superfamily. Lipase family.</text>
</comment>
<keyword evidence="5" id="KW-0325">Glycoprotein</keyword>
<dbReference type="InterPro" id="IPR025483">
    <property type="entry name" value="Lipase_euk"/>
</dbReference>
<feature type="active site" description="Charge relay system" evidence="6">
    <location>
        <position position="399"/>
    </location>
</feature>
<dbReference type="EMBL" id="BLXT01000847">
    <property type="protein sequence ID" value="GFN80904.1"/>
    <property type="molecule type" value="Genomic_DNA"/>
</dbReference>
<organism evidence="9 10">
    <name type="scientific">Plakobranchus ocellatus</name>
    <dbReference type="NCBI Taxonomy" id="259542"/>
    <lineage>
        <taxon>Eukaryota</taxon>
        <taxon>Metazoa</taxon>
        <taxon>Spiralia</taxon>
        <taxon>Lophotrochozoa</taxon>
        <taxon>Mollusca</taxon>
        <taxon>Gastropoda</taxon>
        <taxon>Heterobranchia</taxon>
        <taxon>Euthyneura</taxon>
        <taxon>Panpulmonata</taxon>
        <taxon>Sacoglossa</taxon>
        <taxon>Placobranchoidea</taxon>
        <taxon>Plakobranchidae</taxon>
        <taxon>Plakobranchus</taxon>
    </lineage>
</organism>
<feature type="active site" description="Nucleophile" evidence="6">
    <location>
        <position position="228"/>
    </location>
</feature>
<name>A0AAV3YEH1_9GAST</name>
<evidence type="ECO:0000256" key="3">
    <source>
        <dbReference type="ARBA" id="ARBA00022963"/>
    </source>
</evidence>
<dbReference type="GO" id="GO:0016788">
    <property type="term" value="F:hydrolase activity, acting on ester bonds"/>
    <property type="evidence" value="ECO:0007669"/>
    <property type="project" value="InterPro"/>
</dbReference>
<evidence type="ECO:0000313" key="9">
    <source>
        <dbReference type="EMBL" id="GFN80904.1"/>
    </source>
</evidence>
<reference evidence="9 10" key="1">
    <citation type="journal article" date="2021" name="Elife">
        <title>Chloroplast acquisition without the gene transfer in kleptoplastic sea slugs, Plakobranchus ocellatus.</title>
        <authorList>
            <person name="Maeda T."/>
            <person name="Takahashi S."/>
            <person name="Yoshida T."/>
            <person name="Shimamura S."/>
            <person name="Takaki Y."/>
            <person name="Nagai Y."/>
            <person name="Toyoda A."/>
            <person name="Suzuki Y."/>
            <person name="Arimoto A."/>
            <person name="Ishii H."/>
            <person name="Satoh N."/>
            <person name="Nishiyama T."/>
            <person name="Hasebe M."/>
            <person name="Maruyama T."/>
            <person name="Minagawa J."/>
            <person name="Obokata J."/>
            <person name="Shigenobu S."/>
        </authorList>
    </citation>
    <scope>NUCLEOTIDE SEQUENCE [LARGE SCALE GENOMIC DNA]</scope>
</reference>
<evidence type="ECO:0000313" key="10">
    <source>
        <dbReference type="Proteomes" id="UP000735302"/>
    </source>
</evidence>
<evidence type="ECO:0000256" key="5">
    <source>
        <dbReference type="ARBA" id="ARBA00023180"/>
    </source>
</evidence>
<dbReference type="Gene3D" id="3.40.50.1820">
    <property type="entry name" value="alpha/beta hydrolase"/>
    <property type="match status" value="1"/>
</dbReference>
<comment type="caution">
    <text evidence="9">The sequence shown here is derived from an EMBL/GenBank/DDBJ whole genome shotgun (WGS) entry which is preliminary data.</text>
</comment>
<dbReference type="InterPro" id="IPR006693">
    <property type="entry name" value="AB_hydrolase_lipase"/>
</dbReference>
<feature type="active site" description="Charge relay system" evidence="6">
    <location>
        <position position="428"/>
    </location>
</feature>
<dbReference type="AlphaFoldDB" id="A0AAV3YEH1"/>
<keyword evidence="10" id="KW-1185">Reference proteome</keyword>
<proteinExistence type="inferred from homology"/>
<evidence type="ECO:0000256" key="4">
    <source>
        <dbReference type="ARBA" id="ARBA00023098"/>
    </source>
</evidence>
<keyword evidence="4" id="KW-0443">Lipid metabolism</keyword>
<gene>
    <name evidence="9" type="ORF">PoB_000741000</name>
</gene>
<dbReference type="InterPro" id="IPR000073">
    <property type="entry name" value="AB_hydrolase_1"/>
</dbReference>
<dbReference type="Pfam" id="PF00561">
    <property type="entry name" value="Abhydrolase_1"/>
    <property type="match status" value="1"/>
</dbReference>
<feature type="domain" description="AB hydrolase-1" evidence="7">
    <location>
        <begin position="161"/>
        <end position="434"/>
    </location>
</feature>
<evidence type="ECO:0000256" key="6">
    <source>
        <dbReference type="PIRSR" id="PIRSR000862-1"/>
    </source>
</evidence>
<protein>
    <submittedName>
        <fullName evidence="9">Lipase</fullName>
    </submittedName>
</protein>
<dbReference type="InterPro" id="IPR029058">
    <property type="entry name" value="AB_hydrolase_fold"/>
</dbReference>
<dbReference type="PIRSF" id="PIRSF000862">
    <property type="entry name" value="Steryl_ester_lip"/>
    <property type="match status" value="1"/>
</dbReference>
<evidence type="ECO:0000259" key="7">
    <source>
        <dbReference type="Pfam" id="PF00561"/>
    </source>
</evidence>
<accession>A0AAV3YEH1</accession>
<feature type="domain" description="Partial AB-hydrolase lipase" evidence="8">
    <location>
        <begin position="87"/>
        <end position="152"/>
    </location>
</feature>
<dbReference type="PANTHER" id="PTHR11005">
    <property type="entry name" value="LYSOSOMAL ACID LIPASE-RELATED"/>
    <property type="match status" value="1"/>
</dbReference>
<dbReference type="Proteomes" id="UP000735302">
    <property type="component" value="Unassembled WGS sequence"/>
</dbReference>
<evidence type="ECO:0000256" key="1">
    <source>
        <dbReference type="ARBA" id="ARBA00010701"/>
    </source>
</evidence>
<dbReference type="Pfam" id="PF04083">
    <property type="entry name" value="Abhydro_lipase"/>
    <property type="match status" value="1"/>
</dbReference>
<dbReference type="GO" id="GO:0016042">
    <property type="term" value="P:lipid catabolic process"/>
    <property type="evidence" value="ECO:0007669"/>
    <property type="project" value="UniProtKB-KW"/>
</dbReference>
<dbReference type="SUPFAM" id="SSF53474">
    <property type="entry name" value="alpha/beta-Hydrolases"/>
    <property type="match status" value="1"/>
</dbReference>
<dbReference type="FunFam" id="3.40.50.1820:FF:000012">
    <property type="entry name" value="Lipase"/>
    <property type="match status" value="1"/>
</dbReference>
<keyword evidence="2" id="KW-0732">Signal</keyword>
<evidence type="ECO:0000256" key="2">
    <source>
        <dbReference type="ARBA" id="ARBA00022729"/>
    </source>
</evidence>
<sequence length="454" mass="52426">MSIKMLPCKFPLHYNKIVAVLVILAITAFFKANCSLIFQRERNFDASFDSTQINLLELLNFKEKQATWNNNANSKRAVNPDALKNLTELIRGNNYPVEVYTVKTADGFLLDLHRIPHGRKHLNDIKNVHQKPKNVVYLQHALLSSACDWVMNYANDSLGFILADQGYDVWMGNTRGNTYSRRHASLSPDDPKFWDWSFDEMAKYDMPAFIDFILTKTGQPSLSLIGHSQGTMMNFALFSERPDMEKKVKIFIALAPVAFVESITSPIKYLSLMSDDEIYSHFGKKIFLPNDNIVKFFVDLFCTEVATKWMCDDILFLFVGVDFKNLNQSRLDVYFHHSPSGVSVKDLVHFAQLYRQRNFVKYNYGSSESNMLHYNQTTPPEYNIDNITVPVVFFSGGDDWLSDPLDVRHLVHSLHSLQAWYMQPTWNHMDFVWGLTAAEGCYKKVLESLQRYNH</sequence>